<keyword evidence="2" id="KW-1185">Reference proteome</keyword>
<organism evidence="1 2">
    <name type="scientific">Brevundimonas nasdae</name>
    <dbReference type="NCBI Taxonomy" id="172043"/>
    <lineage>
        <taxon>Bacteria</taxon>
        <taxon>Pseudomonadati</taxon>
        <taxon>Pseudomonadota</taxon>
        <taxon>Alphaproteobacteria</taxon>
        <taxon>Caulobacterales</taxon>
        <taxon>Caulobacteraceae</taxon>
        <taxon>Brevundimonas</taxon>
    </lineage>
</organism>
<name>A0ACD4VPL2_9CAUL</name>
<accession>A0ACD4VPL2</accession>
<reference evidence="1" key="1">
    <citation type="submission" date="2023-03" db="EMBL/GenBank/DDBJ databases">
        <title>Genome sequence of Brevundimonas nasdae SJTX8.</title>
        <authorList>
            <person name="Liang R."/>
        </authorList>
    </citation>
    <scope>NUCLEOTIDE SEQUENCE</scope>
    <source>
        <strain evidence="1">X8</strain>
    </source>
</reference>
<sequence>MTVTQTFGTAVSGGFWSPQIIAAIISAGVSIITLMVVGTIAYRQWMTARDKVAVDLFDRRLQAWQDFTRATVTCLDFTAQPTVKEWEDYLPRWRPLDEASANARFLFGPEVADQMSDLAARLMTAPWAHTDRNGERESTMAILGYTKWQMDTTMQRDVIARLVEPYMMLNKIGVSRPRKPYRWPWKPKP</sequence>
<gene>
    <name evidence="1" type="ORF">PZA08_14345</name>
</gene>
<evidence type="ECO:0000313" key="2">
    <source>
        <dbReference type="Proteomes" id="UP001302493"/>
    </source>
</evidence>
<evidence type="ECO:0000313" key="1">
    <source>
        <dbReference type="EMBL" id="WOB78464.1"/>
    </source>
</evidence>
<dbReference type="Proteomes" id="UP001302493">
    <property type="component" value="Chromosome"/>
</dbReference>
<proteinExistence type="predicted"/>
<protein>
    <submittedName>
        <fullName evidence="1">Uncharacterized protein</fullName>
    </submittedName>
</protein>
<dbReference type="EMBL" id="CP119180">
    <property type="protein sequence ID" value="WOB78464.1"/>
    <property type="molecule type" value="Genomic_DNA"/>
</dbReference>